<dbReference type="GO" id="GO:0007051">
    <property type="term" value="P:spindle organization"/>
    <property type="evidence" value="ECO:0007669"/>
    <property type="project" value="InterPro"/>
</dbReference>
<comment type="caution">
    <text evidence="11">The sequence shown here is derived from an EMBL/GenBank/DDBJ whole genome shotgun (WGS) entry which is preliminary data.</text>
</comment>
<keyword evidence="5" id="KW-0963">Cytoplasm</keyword>
<feature type="region of interest" description="Disordered" evidence="10">
    <location>
        <begin position="641"/>
        <end position="692"/>
    </location>
</feature>
<evidence type="ECO:0000313" key="12">
    <source>
        <dbReference type="Proteomes" id="UP000316079"/>
    </source>
</evidence>
<organism evidence="11 12">
    <name type="scientific">Danionella cerebrum</name>
    <dbReference type="NCBI Taxonomy" id="2873325"/>
    <lineage>
        <taxon>Eukaryota</taxon>
        <taxon>Metazoa</taxon>
        <taxon>Chordata</taxon>
        <taxon>Craniata</taxon>
        <taxon>Vertebrata</taxon>
        <taxon>Euteleostomi</taxon>
        <taxon>Actinopterygii</taxon>
        <taxon>Neopterygii</taxon>
        <taxon>Teleostei</taxon>
        <taxon>Ostariophysi</taxon>
        <taxon>Cypriniformes</taxon>
        <taxon>Danionidae</taxon>
        <taxon>Danioninae</taxon>
        <taxon>Danionella</taxon>
    </lineage>
</organism>
<keyword evidence="12" id="KW-1185">Reference proteome</keyword>
<evidence type="ECO:0000256" key="1">
    <source>
        <dbReference type="ARBA" id="ARBA00004120"/>
    </source>
</evidence>
<dbReference type="PANTHER" id="PTHR16299:SF2">
    <property type="entry name" value="CENTROSOMAL PROTEIN KIZUNA"/>
    <property type="match status" value="1"/>
</dbReference>
<gene>
    <name evidence="11" type="ORF">DNTS_024901</name>
</gene>
<dbReference type="Proteomes" id="UP000316079">
    <property type="component" value="Unassembled WGS sequence"/>
</dbReference>
<feature type="region of interest" description="Disordered" evidence="10">
    <location>
        <begin position="313"/>
        <end position="333"/>
    </location>
</feature>
<protein>
    <recommendedName>
        <fullName evidence="4">Centrosomal protein kizuna</fullName>
    </recommendedName>
    <alternativeName>
        <fullName evidence="9">Polo-like kinase 1 substrate 1</fullName>
    </alternativeName>
</protein>
<comment type="subcellular location">
    <subcellularLocation>
        <location evidence="1">Cytoplasm</location>
        <location evidence="1">Cytoskeleton</location>
        <location evidence="1">Cilium basal body</location>
    </subcellularLocation>
    <subcellularLocation>
        <location evidence="2">Cytoplasm</location>
        <location evidence="2">Cytoskeleton</location>
        <location evidence="2">Microtubule organizing center</location>
        <location evidence="2">Centrosome</location>
    </subcellularLocation>
</comment>
<comment type="similarity">
    <text evidence="3">Belongs to the kizuna family.</text>
</comment>
<proteinExistence type="inferred from homology"/>
<dbReference type="GO" id="GO:0005813">
    <property type="term" value="C:centrosome"/>
    <property type="evidence" value="ECO:0007669"/>
    <property type="project" value="UniProtKB-SubCell"/>
</dbReference>
<dbReference type="InterPro" id="IPR026742">
    <property type="entry name" value="Centrosomal_kizuma"/>
</dbReference>
<dbReference type="STRING" id="623744.A0A553QSR5"/>
<feature type="region of interest" description="Disordered" evidence="10">
    <location>
        <begin position="529"/>
        <end position="548"/>
    </location>
</feature>
<feature type="region of interest" description="Disordered" evidence="10">
    <location>
        <begin position="211"/>
        <end position="273"/>
    </location>
</feature>
<reference evidence="11 12" key="1">
    <citation type="journal article" date="2019" name="Sci. Data">
        <title>Hybrid genome assembly and annotation of Danionella translucida.</title>
        <authorList>
            <person name="Kadobianskyi M."/>
            <person name="Schulze L."/>
            <person name="Schuelke M."/>
            <person name="Judkewitz B."/>
        </authorList>
    </citation>
    <scope>NUCLEOTIDE SEQUENCE [LARGE SCALE GENOMIC DNA]</scope>
    <source>
        <strain evidence="11 12">Bolton</strain>
    </source>
</reference>
<keyword evidence="6" id="KW-0206">Cytoskeleton</keyword>
<evidence type="ECO:0000256" key="3">
    <source>
        <dbReference type="ARBA" id="ARBA00010767"/>
    </source>
</evidence>
<evidence type="ECO:0000256" key="4">
    <source>
        <dbReference type="ARBA" id="ARBA00013872"/>
    </source>
</evidence>
<dbReference type="PANTHER" id="PTHR16299">
    <property type="entry name" value="CENTROSOMAL PROTEIN KIZUNA"/>
    <property type="match status" value="1"/>
</dbReference>
<evidence type="ECO:0000256" key="9">
    <source>
        <dbReference type="ARBA" id="ARBA00031153"/>
    </source>
</evidence>
<feature type="compositionally biased region" description="Basic and acidic residues" evidence="10">
    <location>
        <begin position="672"/>
        <end position="682"/>
    </location>
</feature>
<comment type="function">
    <text evidence="8">Centrosomal protein required for establishing a robust mitotic centrosome architecture that can endure the forces that converge on the centrosomes during spindle formation. Required for stabilizing the expanded pericentriolar material around the centriole.</text>
</comment>
<evidence type="ECO:0000313" key="11">
    <source>
        <dbReference type="EMBL" id="TRY92836.1"/>
    </source>
</evidence>
<name>A0A553QSR5_9TELE</name>
<evidence type="ECO:0000256" key="2">
    <source>
        <dbReference type="ARBA" id="ARBA00004300"/>
    </source>
</evidence>
<dbReference type="OrthoDB" id="8015657at2759"/>
<evidence type="ECO:0000256" key="8">
    <source>
        <dbReference type="ARBA" id="ARBA00024919"/>
    </source>
</evidence>
<sequence>MSSEQQPVMAFYKTEYFDQIENIQKTIHERMKLKHVKMSCYYKELLDREQRAKTRNHELLGSVEELDFKLKEFSVDWTRLLQKRMDYKNHIWSQKKARGETVDKLRGLSSPELSQRAEVVKTVHQTSLCSSKNDIITSSASLKEPEPNHPSHSPPQSALCMHSWISKVSHTAILSDDIPNSADFLEGGRLNDRQIETDWDIKSPHTVLKEVEVSSRSATSKTPADIVSSEQRLTHSPSPDATDPGGSSESFISGAEEKEESAENEAHAVPIHKDFSDQTKIVLNPGLAVHRSGDLSPSHSHSGHRTLRTKSGIQASLGGGTQRITQSSGGPESHKRLSVNAFLNLLESIQQRLNTGDVNPYRSTVVEQEHIDDIIRLCSAQQGHLDALDLNACAAVLLQQLPLISCSMDHGCLLPRDLILSLISSAAKPEHISSCLSSESALLWDGCFQHFLKLQMLRILSTDNIIQMFTPLLLPAHASYLRQTEELLKRLLSQESHQPSESDVSSSGSLPSVLEDSVEIKAARPSRLNAVEEGIQSSEEDSADQSPIMGVPFSRLEHCERLIKVNQRLKSHLKSGAVPLIIQPQGSAESEDLRAALIVRRPGRGRRTRSRLQRADVCSSNIGLWKAGRPETRAYQLLKQSVAQERRWSDTEEERSEPADYKGARSPNATRNSRDDWPREGDNDGTLTELSDACHILPNEQLH</sequence>
<feature type="compositionally biased region" description="Polar residues" evidence="10">
    <location>
        <begin position="214"/>
        <end position="251"/>
    </location>
</feature>
<dbReference type="EMBL" id="SRMA01025597">
    <property type="protein sequence ID" value="TRY92836.1"/>
    <property type="molecule type" value="Genomic_DNA"/>
</dbReference>
<accession>A0A553QSR5</accession>
<evidence type="ECO:0000256" key="7">
    <source>
        <dbReference type="ARBA" id="ARBA00023273"/>
    </source>
</evidence>
<keyword evidence="7" id="KW-0966">Cell projection</keyword>
<evidence type="ECO:0000256" key="6">
    <source>
        <dbReference type="ARBA" id="ARBA00023212"/>
    </source>
</evidence>
<feature type="compositionally biased region" description="Basic and acidic residues" evidence="10">
    <location>
        <begin position="644"/>
        <end position="663"/>
    </location>
</feature>
<evidence type="ECO:0000256" key="5">
    <source>
        <dbReference type="ARBA" id="ARBA00022490"/>
    </source>
</evidence>
<evidence type="ECO:0000256" key="10">
    <source>
        <dbReference type="SAM" id="MobiDB-lite"/>
    </source>
</evidence>
<dbReference type="AlphaFoldDB" id="A0A553QSR5"/>